<evidence type="ECO:0000256" key="1">
    <source>
        <dbReference type="SAM" id="MobiDB-lite"/>
    </source>
</evidence>
<comment type="caution">
    <text evidence="3">The sequence shown here is derived from an EMBL/GenBank/DDBJ whole genome shotgun (WGS) entry which is preliminary data.</text>
</comment>
<dbReference type="InterPro" id="IPR029058">
    <property type="entry name" value="AB_hydrolase_fold"/>
</dbReference>
<feature type="region of interest" description="Disordered" evidence="1">
    <location>
        <begin position="442"/>
        <end position="466"/>
    </location>
</feature>
<dbReference type="Pfam" id="PF06259">
    <property type="entry name" value="Abhydrolase_8"/>
    <property type="match status" value="1"/>
</dbReference>
<dbReference type="InterPro" id="IPR010427">
    <property type="entry name" value="DUF1023"/>
</dbReference>
<evidence type="ECO:0000313" key="3">
    <source>
        <dbReference type="EMBL" id="GFG75196.1"/>
    </source>
</evidence>
<dbReference type="SUPFAM" id="SSF53474">
    <property type="entry name" value="alpha/beta-Hydrolases"/>
    <property type="match status" value="1"/>
</dbReference>
<dbReference type="EMBL" id="BLKW01000004">
    <property type="protein sequence ID" value="GFG75196.1"/>
    <property type="molecule type" value="Genomic_DNA"/>
</dbReference>
<evidence type="ECO:0000259" key="2">
    <source>
        <dbReference type="Pfam" id="PF06259"/>
    </source>
</evidence>
<sequence>MQKAQAKLRTDGYDPALVQGLDAPLSPPKPEQPAIPIPPPDTSAEDVKKWWDSLSQQQKDQLITQHPPELGNLNGIDAAVRDMVNQAVMNDDLNRVLDVAKGHGVSPEEVVRSPALYGLSATDITRYQNAVRTRDGLKYDRGPDPKNPRPVMLWAYDPLAFKGQGKAAIAIGNPDWARNTAVIVPGTGSSVAQGWLVGHDDAINLYDQSLAADPDHRYTSVMAWMGYDAPDGFTDIRVSQPWLARQGGDLLAGDVNALAVTHNGLAPEHITVIGHSYGATTVADAFAHSGMRANDAVLLGCPGTDLAHSAADFHLGGGHVYVGSASSDPISWIGNSDGVPREMLKDYLREHHIPVPAAAGLGFDPAGSGFGSIRFHAEVPGHGSLNEHDHSHYYVRGSEALRSITDVASGHPDRLATDGMLAEGRRQPHIGPLRIPGIPAFIDPEANRPPDTIHDDHAYRTDESPR</sequence>
<dbReference type="AlphaFoldDB" id="A0A7I9XZE8"/>
<accession>A0A7I9XZE8</accession>
<dbReference type="Proteomes" id="UP000465361">
    <property type="component" value="Unassembled WGS sequence"/>
</dbReference>
<evidence type="ECO:0000313" key="4">
    <source>
        <dbReference type="Proteomes" id="UP000465361"/>
    </source>
</evidence>
<feature type="domain" description="DUF1023" evidence="2">
    <location>
        <begin position="163"/>
        <end position="331"/>
    </location>
</feature>
<reference evidence="3 4" key="1">
    <citation type="journal article" date="2019" name="Emerg. Microbes Infect.">
        <title>Comprehensive subspecies identification of 175 nontuberculous mycobacteria species based on 7547 genomic profiles.</title>
        <authorList>
            <person name="Matsumoto Y."/>
            <person name="Kinjo T."/>
            <person name="Motooka D."/>
            <person name="Nabeya D."/>
            <person name="Jung N."/>
            <person name="Uechi K."/>
            <person name="Horii T."/>
            <person name="Iida T."/>
            <person name="Fujita J."/>
            <person name="Nakamura S."/>
        </authorList>
    </citation>
    <scope>NUCLEOTIDE SEQUENCE [LARGE SCALE GENOMIC DNA]</scope>
    <source>
        <strain evidence="3 4">JCM 17322</strain>
    </source>
</reference>
<feature type="compositionally biased region" description="Basic and acidic residues" evidence="1">
    <location>
        <begin position="445"/>
        <end position="466"/>
    </location>
</feature>
<proteinExistence type="predicted"/>
<keyword evidence="4" id="KW-1185">Reference proteome</keyword>
<name>A0A7I9XZE8_9MYCO</name>
<feature type="region of interest" description="Disordered" evidence="1">
    <location>
        <begin position="1"/>
        <end position="45"/>
    </location>
</feature>
<dbReference type="Gene3D" id="3.40.50.1820">
    <property type="entry name" value="alpha/beta hydrolase"/>
    <property type="match status" value="1"/>
</dbReference>
<protein>
    <recommendedName>
        <fullName evidence="2">DUF1023 domain-containing protein</fullName>
    </recommendedName>
</protein>
<gene>
    <name evidence="3" type="ORF">MBOT_25610</name>
</gene>
<organism evidence="3 4">
    <name type="scientific">Mycobacterium botniense</name>
    <dbReference type="NCBI Taxonomy" id="84962"/>
    <lineage>
        <taxon>Bacteria</taxon>
        <taxon>Bacillati</taxon>
        <taxon>Actinomycetota</taxon>
        <taxon>Actinomycetes</taxon>
        <taxon>Mycobacteriales</taxon>
        <taxon>Mycobacteriaceae</taxon>
        <taxon>Mycobacterium</taxon>
    </lineage>
</organism>
<feature type="compositionally biased region" description="Pro residues" evidence="1">
    <location>
        <begin position="25"/>
        <end position="41"/>
    </location>
</feature>